<accession>A0A923I2G7</accession>
<dbReference type="CDD" id="cd00995">
    <property type="entry name" value="PBP2_NikA_DppA_OppA_like"/>
    <property type="match status" value="1"/>
</dbReference>
<organism evidence="6 7">
    <name type="scientific">Acetobacterium paludosum</name>
    <dbReference type="NCBI Taxonomy" id="52693"/>
    <lineage>
        <taxon>Bacteria</taxon>
        <taxon>Bacillati</taxon>
        <taxon>Bacillota</taxon>
        <taxon>Clostridia</taxon>
        <taxon>Eubacteriales</taxon>
        <taxon>Eubacteriaceae</taxon>
        <taxon>Acetobacterium</taxon>
    </lineage>
</organism>
<reference evidence="6" key="2">
    <citation type="submission" date="2020-10" db="EMBL/GenBank/DDBJ databases">
        <title>Comparative genomics of the Acetobacterium genus.</title>
        <authorList>
            <person name="Marshall C."/>
            <person name="May H."/>
            <person name="Norman S."/>
        </authorList>
    </citation>
    <scope>NUCLEOTIDE SEQUENCE</scope>
    <source>
        <strain evidence="6">DER-2019</strain>
    </source>
</reference>
<dbReference type="PANTHER" id="PTHR30290:SF10">
    <property type="entry name" value="PERIPLASMIC OLIGOPEPTIDE-BINDING PROTEIN-RELATED"/>
    <property type="match status" value="1"/>
</dbReference>
<dbReference type="InterPro" id="IPR023765">
    <property type="entry name" value="SBP_5_CS"/>
</dbReference>
<dbReference type="PIRSF" id="PIRSF002741">
    <property type="entry name" value="MppA"/>
    <property type="match status" value="1"/>
</dbReference>
<name>A0A923I2G7_9FIRM</name>
<evidence type="ECO:0000256" key="4">
    <source>
        <dbReference type="ARBA" id="ARBA00022729"/>
    </source>
</evidence>
<dbReference type="SUPFAM" id="SSF53850">
    <property type="entry name" value="Periplasmic binding protein-like II"/>
    <property type="match status" value="1"/>
</dbReference>
<comment type="subcellular location">
    <subcellularLocation>
        <location evidence="1">Cell membrane</location>
        <topology evidence="1">Lipid-anchor</topology>
    </subcellularLocation>
</comment>
<gene>
    <name evidence="6" type="ORF">GH810_06110</name>
</gene>
<evidence type="ECO:0000259" key="5">
    <source>
        <dbReference type="Pfam" id="PF00496"/>
    </source>
</evidence>
<dbReference type="PROSITE" id="PS01040">
    <property type="entry name" value="SBP_BACTERIAL_5"/>
    <property type="match status" value="1"/>
</dbReference>
<sequence>MKNLKISLSIIVAICLFAIGFTGCSTQKTIDSMVIGTTMDIQSISRSDYYYNVLSGTLTHLALVRLDENNEIQPMMAEYSTADNGKTWTFVLKDGLKWDDGEKVTAEDVKFTIEYLDKMENAGRMDKLEAINIVNDQTIQLVYKTANIRALNDLTTLRIIPKHIFENVTDYAGFKDDAAAIGCGPYKFVRFDADAGVLEFEANPDYIGGKPNIKTINVKLFKNTDTMYMALKAEEIGMVYFYAGGIDPSAAADLKSSGNITLTEVQDTSNPLVLIFNNEKTPVNSLPVRQAIAKGIDYEKCRELFGSEYSIPSNYGFIPKSNEGYIDTAALKLDIDGAKKILSDAGAIDSNGDGILEINGTPLDLEILVRTDKPVYARVGELLQSNLKAIGINVILNSVDVPTFRSMTETEHTDVSMLSRFTSFGMNMGAGMSTSYLDGRLKSNAQGQIMDPAFASIVDKLKAATTMAEYDQAAKECQEYYAGSVPAIALYWDVYLQAYNSKYDNFTIDGTFGIVNQQTWYSISQK</sequence>
<dbReference type="InterPro" id="IPR030678">
    <property type="entry name" value="Peptide/Ni-bd"/>
</dbReference>
<dbReference type="OrthoDB" id="239741at2"/>
<comment type="similarity">
    <text evidence="2">Belongs to the bacterial solute-binding protein 5 family.</text>
</comment>
<keyword evidence="7" id="KW-1185">Reference proteome</keyword>
<evidence type="ECO:0000256" key="1">
    <source>
        <dbReference type="ARBA" id="ARBA00004193"/>
    </source>
</evidence>
<evidence type="ECO:0000256" key="2">
    <source>
        <dbReference type="ARBA" id="ARBA00005695"/>
    </source>
</evidence>
<comment type="caution">
    <text evidence="6">The sequence shown here is derived from an EMBL/GenBank/DDBJ whole genome shotgun (WGS) entry which is preliminary data.</text>
</comment>
<keyword evidence="3" id="KW-0813">Transport</keyword>
<keyword evidence="4" id="KW-0732">Signal</keyword>
<dbReference type="Gene3D" id="3.40.190.10">
    <property type="entry name" value="Periplasmic binding protein-like II"/>
    <property type="match status" value="1"/>
</dbReference>
<dbReference type="GO" id="GO:1904680">
    <property type="term" value="F:peptide transmembrane transporter activity"/>
    <property type="evidence" value="ECO:0007669"/>
    <property type="project" value="TreeGrafter"/>
</dbReference>
<evidence type="ECO:0000313" key="6">
    <source>
        <dbReference type="EMBL" id="MBC3887880.1"/>
    </source>
</evidence>
<proteinExistence type="inferred from homology"/>
<dbReference type="Proteomes" id="UP000616595">
    <property type="component" value="Unassembled WGS sequence"/>
</dbReference>
<dbReference type="PROSITE" id="PS51257">
    <property type="entry name" value="PROKAR_LIPOPROTEIN"/>
    <property type="match status" value="1"/>
</dbReference>
<protein>
    <recommendedName>
        <fullName evidence="5">Solute-binding protein family 5 domain-containing protein</fullName>
    </recommendedName>
</protein>
<dbReference type="PANTHER" id="PTHR30290">
    <property type="entry name" value="PERIPLASMIC BINDING COMPONENT OF ABC TRANSPORTER"/>
    <property type="match status" value="1"/>
</dbReference>
<dbReference type="GO" id="GO:0042597">
    <property type="term" value="C:periplasmic space"/>
    <property type="evidence" value="ECO:0007669"/>
    <property type="project" value="UniProtKB-ARBA"/>
</dbReference>
<dbReference type="InterPro" id="IPR039424">
    <property type="entry name" value="SBP_5"/>
</dbReference>
<evidence type="ECO:0000313" key="7">
    <source>
        <dbReference type="Proteomes" id="UP000616595"/>
    </source>
</evidence>
<dbReference type="GO" id="GO:0015833">
    <property type="term" value="P:peptide transport"/>
    <property type="evidence" value="ECO:0007669"/>
    <property type="project" value="TreeGrafter"/>
</dbReference>
<dbReference type="EMBL" id="WJBD01000005">
    <property type="protein sequence ID" value="MBC3887880.1"/>
    <property type="molecule type" value="Genomic_DNA"/>
</dbReference>
<dbReference type="AlphaFoldDB" id="A0A923I2G7"/>
<dbReference type="Gene3D" id="3.10.105.10">
    <property type="entry name" value="Dipeptide-binding Protein, Domain 3"/>
    <property type="match status" value="1"/>
</dbReference>
<dbReference type="InterPro" id="IPR000914">
    <property type="entry name" value="SBP_5_dom"/>
</dbReference>
<dbReference type="RefSeq" id="WP_148567378.1">
    <property type="nucleotide sequence ID" value="NZ_RXYA01000009.1"/>
</dbReference>
<reference evidence="6" key="1">
    <citation type="submission" date="2019-10" db="EMBL/GenBank/DDBJ databases">
        <authorList>
            <person name="Ross D.E."/>
            <person name="Gulliver D."/>
        </authorList>
    </citation>
    <scope>NUCLEOTIDE SEQUENCE</scope>
    <source>
        <strain evidence="6">DER-2019</strain>
    </source>
</reference>
<feature type="domain" description="Solute-binding protein family 5" evidence="5">
    <location>
        <begin position="71"/>
        <end position="425"/>
    </location>
</feature>
<dbReference type="GO" id="GO:0043190">
    <property type="term" value="C:ATP-binding cassette (ABC) transporter complex"/>
    <property type="evidence" value="ECO:0007669"/>
    <property type="project" value="InterPro"/>
</dbReference>
<evidence type="ECO:0000256" key="3">
    <source>
        <dbReference type="ARBA" id="ARBA00022448"/>
    </source>
</evidence>
<dbReference type="Pfam" id="PF00496">
    <property type="entry name" value="SBP_bac_5"/>
    <property type="match status" value="1"/>
</dbReference>